<dbReference type="Proteomes" id="UP000006844">
    <property type="component" value="Chromosome"/>
</dbReference>
<dbReference type="HOGENOM" id="CLU_011527_2_0_0"/>
<name>E8V5B7_TERSS</name>
<organism evidence="1 2">
    <name type="scientific">Terriglobus saanensis (strain ATCC BAA-1853 / DSM 23119 / SP1PR4)</name>
    <dbReference type="NCBI Taxonomy" id="401053"/>
    <lineage>
        <taxon>Bacteria</taxon>
        <taxon>Pseudomonadati</taxon>
        <taxon>Acidobacteriota</taxon>
        <taxon>Terriglobia</taxon>
        <taxon>Terriglobales</taxon>
        <taxon>Acidobacteriaceae</taxon>
        <taxon>Terriglobus</taxon>
    </lineage>
</organism>
<dbReference type="Pfam" id="PF14559">
    <property type="entry name" value="TPR_19"/>
    <property type="match status" value="1"/>
</dbReference>
<dbReference type="PANTHER" id="PTHR45588">
    <property type="entry name" value="TPR DOMAIN-CONTAINING PROTEIN"/>
    <property type="match status" value="1"/>
</dbReference>
<dbReference type="RefSeq" id="WP_013570606.1">
    <property type="nucleotide sequence ID" value="NC_014963.1"/>
</dbReference>
<dbReference type="InterPro" id="IPR011990">
    <property type="entry name" value="TPR-like_helical_dom_sf"/>
</dbReference>
<proteinExistence type="predicted"/>
<gene>
    <name evidence="1" type="ordered locus">AciPR4_4128</name>
</gene>
<dbReference type="eggNOG" id="COG0457">
    <property type="taxonomic scope" value="Bacteria"/>
</dbReference>
<keyword evidence="2" id="KW-1185">Reference proteome</keyword>
<sequence length="583" mass="63329">MTPISCSSSAVSVVRNSDAPHSYAPGFSARRKTLKNLFGTLALFTSLISAPSLVAQHHHHGAEGGDANAAIEKFGAVKMPISCAASVQAPFERGIALLHSFWYEEAVKQFKAVAVADPHCAMAQWALAMTEPRPFWDGLPDERRKAGIAEIDKATSLKPKTDREQRYIAALSGYLHASPSDGKAALQSYDDKMAALHTAYPEDVEATAFYGLALATSVIDTQDIVGDGRRALSVLEPGFQAHPDHPGFAHYIIHTCDNPQLAREALPAAERYAAIAPSSAHALHMPGHIFARLGMWPEDVTSNVASVHASEYAEKNHLGGVTHEAHAYEFLLYAYLQQADDAEAKRILDMTEPMAAHLRAPEFATDGMAPYITYFQVEFPSIYYLEIHDWQAVLAIPEPANSITSTKYYRYWAQAIAAGHLRDADAADKAAAAAQQFSEAAQKEGSPIGAEMVATLGTVKAWQSFAHKNDDQALQQISAAADIQDRVGQAEVDIPAREMYGDMLMLEDRPGEALVQYRTALQLSPNRLNALANAGRAAEASGRPDEAATYYTQLLKITAGGTKTQRPEVAHAHEFINRQEALL</sequence>
<accession>E8V5B7</accession>
<dbReference type="EMBL" id="CP002467">
    <property type="protein sequence ID" value="ADV84876.1"/>
    <property type="molecule type" value="Genomic_DNA"/>
</dbReference>
<protein>
    <submittedName>
        <fullName evidence="1">TPR repeat-containing protein</fullName>
    </submittedName>
</protein>
<dbReference type="AlphaFoldDB" id="E8V5B7"/>
<dbReference type="STRING" id="401053.AciPR4_4128"/>
<dbReference type="Gene3D" id="1.25.40.10">
    <property type="entry name" value="Tetratricopeptide repeat domain"/>
    <property type="match status" value="2"/>
</dbReference>
<evidence type="ECO:0000313" key="1">
    <source>
        <dbReference type="EMBL" id="ADV84876.1"/>
    </source>
</evidence>
<reference evidence="1 2" key="1">
    <citation type="journal article" date="2012" name="Stand. Genomic Sci.">
        <title>Complete genome sequence of Terriglobus saanensis type strain SP1PR4(T), an Acidobacteria from tundra soil.</title>
        <authorList>
            <person name="Rawat S.R."/>
            <person name="Mannisto M.K."/>
            <person name="Starovoytov V."/>
            <person name="Goodwin L."/>
            <person name="Nolan M."/>
            <person name="Hauser L."/>
            <person name="Land M."/>
            <person name="Davenport K.W."/>
            <person name="Woyke T."/>
            <person name="Haggblom M.M."/>
        </authorList>
    </citation>
    <scope>NUCLEOTIDE SEQUENCE</scope>
    <source>
        <strain evidence="2">ATCC BAA-1853 / DSM 23119 / SP1PR4</strain>
    </source>
</reference>
<dbReference type="SUPFAM" id="SSF48452">
    <property type="entry name" value="TPR-like"/>
    <property type="match status" value="1"/>
</dbReference>
<dbReference type="KEGG" id="tsa:AciPR4_4128"/>
<evidence type="ECO:0000313" key="2">
    <source>
        <dbReference type="Proteomes" id="UP000006844"/>
    </source>
</evidence>
<dbReference type="PANTHER" id="PTHR45588:SF1">
    <property type="entry name" value="WW DOMAIN-CONTAINING PROTEIN"/>
    <property type="match status" value="1"/>
</dbReference>